<dbReference type="EMBL" id="BAABME010005462">
    <property type="protein sequence ID" value="GAA0165700.1"/>
    <property type="molecule type" value="Genomic_DNA"/>
</dbReference>
<name>A0AAV3QNS1_LITER</name>
<gene>
    <name evidence="1" type="ORF">LIER_21029</name>
</gene>
<dbReference type="PANTHER" id="PTHR47592:SF30">
    <property type="entry name" value="CCHC-TYPE DOMAIN-CONTAINING PROTEIN"/>
    <property type="match status" value="1"/>
</dbReference>
<evidence type="ECO:0000313" key="1">
    <source>
        <dbReference type="EMBL" id="GAA0165700.1"/>
    </source>
</evidence>
<proteinExistence type="predicted"/>
<accession>A0AAV3QNS1</accession>
<evidence type="ECO:0008006" key="3">
    <source>
        <dbReference type="Google" id="ProtNLM"/>
    </source>
</evidence>
<keyword evidence="2" id="KW-1185">Reference proteome</keyword>
<dbReference type="AlphaFoldDB" id="A0AAV3QNS1"/>
<dbReference type="PANTHER" id="PTHR47592">
    <property type="entry name" value="PBF68 PROTEIN"/>
    <property type="match status" value="1"/>
</dbReference>
<sequence length="200" mass="23065">MVDDKPIMDQVHVFENLCIDVVNEVMKPDDIFLANVLLEKFPSTWNEYRNRFKHKKQDMPLQELISHMRTEEVNRLKDKLDSVVQILANANLVETGGPSNVNRFKGKAKVDQKKWQSKKPNQSKFTKPDAKIQKNVTLLCYVLDTGASRHLCANKEMFQNFVEVTDGECVYMGYAQNAVAYRFLSLSDHSISEGRDAEFF</sequence>
<evidence type="ECO:0000313" key="2">
    <source>
        <dbReference type="Proteomes" id="UP001454036"/>
    </source>
</evidence>
<dbReference type="Proteomes" id="UP001454036">
    <property type="component" value="Unassembled WGS sequence"/>
</dbReference>
<protein>
    <recommendedName>
        <fullName evidence="3">Polyprotein</fullName>
    </recommendedName>
</protein>
<reference evidence="1 2" key="1">
    <citation type="submission" date="2024-01" db="EMBL/GenBank/DDBJ databases">
        <title>The complete chloroplast genome sequence of Lithospermum erythrorhizon: insights into the phylogenetic relationship among Boraginaceae species and the maternal lineages of purple gromwells.</title>
        <authorList>
            <person name="Okada T."/>
            <person name="Watanabe K."/>
        </authorList>
    </citation>
    <scope>NUCLEOTIDE SEQUENCE [LARGE SCALE GENOMIC DNA]</scope>
</reference>
<dbReference type="Pfam" id="PF14223">
    <property type="entry name" value="Retrotran_gag_2"/>
    <property type="match status" value="1"/>
</dbReference>
<comment type="caution">
    <text evidence="1">The sequence shown here is derived from an EMBL/GenBank/DDBJ whole genome shotgun (WGS) entry which is preliminary data.</text>
</comment>
<organism evidence="1 2">
    <name type="scientific">Lithospermum erythrorhizon</name>
    <name type="common">Purple gromwell</name>
    <name type="synonym">Lithospermum officinale var. erythrorhizon</name>
    <dbReference type="NCBI Taxonomy" id="34254"/>
    <lineage>
        <taxon>Eukaryota</taxon>
        <taxon>Viridiplantae</taxon>
        <taxon>Streptophyta</taxon>
        <taxon>Embryophyta</taxon>
        <taxon>Tracheophyta</taxon>
        <taxon>Spermatophyta</taxon>
        <taxon>Magnoliopsida</taxon>
        <taxon>eudicotyledons</taxon>
        <taxon>Gunneridae</taxon>
        <taxon>Pentapetalae</taxon>
        <taxon>asterids</taxon>
        <taxon>lamiids</taxon>
        <taxon>Boraginales</taxon>
        <taxon>Boraginaceae</taxon>
        <taxon>Boraginoideae</taxon>
        <taxon>Lithospermeae</taxon>
        <taxon>Lithospermum</taxon>
    </lineage>
</organism>